<evidence type="ECO:0000313" key="2">
    <source>
        <dbReference type="EMBL" id="OGG01645.1"/>
    </source>
</evidence>
<evidence type="ECO:0000313" key="3">
    <source>
        <dbReference type="Proteomes" id="UP000176665"/>
    </source>
</evidence>
<reference evidence="2 3" key="1">
    <citation type="journal article" date="2016" name="Nat. Commun.">
        <title>Thousands of microbial genomes shed light on interconnected biogeochemical processes in an aquifer system.</title>
        <authorList>
            <person name="Anantharaman K."/>
            <person name="Brown C.T."/>
            <person name="Hug L.A."/>
            <person name="Sharon I."/>
            <person name="Castelle C.J."/>
            <person name="Probst A.J."/>
            <person name="Thomas B.C."/>
            <person name="Singh A."/>
            <person name="Wilkins M.J."/>
            <person name="Karaoz U."/>
            <person name="Brodie E.L."/>
            <person name="Williams K.H."/>
            <person name="Hubbard S.S."/>
            <person name="Banfield J.F."/>
        </authorList>
    </citation>
    <scope>NUCLEOTIDE SEQUENCE [LARGE SCALE GENOMIC DNA]</scope>
</reference>
<sequence length="81" mass="9205">MIQKIIKVGNSAALTLPKNFLIQSGLRVGEEMSVETNIKAKMVLAKPVNQKPKMSLTPEFFDWLDRISQKYENTIKELAKI</sequence>
<dbReference type="InterPro" id="IPR037914">
    <property type="entry name" value="SpoVT-AbrB_sf"/>
</dbReference>
<dbReference type="InterPro" id="IPR007159">
    <property type="entry name" value="SpoVT-AbrB_dom"/>
</dbReference>
<protein>
    <recommendedName>
        <fullName evidence="1">SpoVT-AbrB domain-containing protein</fullName>
    </recommendedName>
</protein>
<proteinExistence type="predicted"/>
<comment type="caution">
    <text evidence="2">The sequence shown here is derived from an EMBL/GenBank/DDBJ whole genome shotgun (WGS) entry which is preliminary data.</text>
</comment>
<dbReference type="Proteomes" id="UP000176665">
    <property type="component" value="Unassembled WGS sequence"/>
</dbReference>
<dbReference type="STRING" id="1798371.A2W14_07145"/>
<dbReference type="AlphaFoldDB" id="A0A1F5YNB3"/>
<feature type="domain" description="SpoVT-AbrB" evidence="1">
    <location>
        <begin position="6"/>
        <end position="52"/>
    </location>
</feature>
<dbReference type="EMBL" id="MFJA01000084">
    <property type="protein sequence ID" value="OGG01645.1"/>
    <property type="molecule type" value="Genomic_DNA"/>
</dbReference>
<gene>
    <name evidence="2" type="ORF">A2W14_07145</name>
</gene>
<evidence type="ECO:0000259" key="1">
    <source>
        <dbReference type="Pfam" id="PF04014"/>
    </source>
</evidence>
<dbReference type="GO" id="GO:0003677">
    <property type="term" value="F:DNA binding"/>
    <property type="evidence" value="ECO:0007669"/>
    <property type="project" value="InterPro"/>
</dbReference>
<dbReference type="SUPFAM" id="SSF89447">
    <property type="entry name" value="AbrB/MazE/MraZ-like"/>
    <property type="match status" value="1"/>
</dbReference>
<organism evidence="2 3">
    <name type="scientific">Candidatus Gottesmanbacteria bacterium RBG_16_37_8</name>
    <dbReference type="NCBI Taxonomy" id="1798371"/>
    <lineage>
        <taxon>Bacteria</taxon>
        <taxon>Candidatus Gottesmaniibacteriota</taxon>
    </lineage>
</organism>
<dbReference type="Gene3D" id="2.10.260.10">
    <property type="match status" value="1"/>
</dbReference>
<name>A0A1F5YNB3_9BACT</name>
<accession>A0A1F5YNB3</accession>
<dbReference type="Pfam" id="PF04014">
    <property type="entry name" value="MazE_antitoxin"/>
    <property type="match status" value="1"/>
</dbReference>